<dbReference type="GO" id="GO:0009380">
    <property type="term" value="C:excinuclease repair complex"/>
    <property type="evidence" value="ECO:0007669"/>
    <property type="project" value="InterPro"/>
</dbReference>
<dbReference type="SUPFAM" id="SSF52540">
    <property type="entry name" value="P-loop containing nucleoside triphosphate hydrolases"/>
    <property type="match status" value="2"/>
</dbReference>
<keyword evidence="10 17" id="KW-0067">ATP-binding</keyword>
<dbReference type="InterPro" id="IPR013815">
    <property type="entry name" value="ATP_grasp_subdomain_1"/>
</dbReference>
<dbReference type="GO" id="GO:0009432">
    <property type="term" value="P:SOS response"/>
    <property type="evidence" value="ECO:0007669"/>
    <property type="project" value="UniProtKB-UniRule"/>
</dbReference>
<keyword evidence="11 17" id="KW-0267">Excision nuclease</keyword>
<dbReference type="Proteomes" id="UP000009374">
    <property type="component" value="Unassembled WGS sequence"/>
</dbReference>
<sequence>MVRKPKESSSPTEGFISLRGVRQHNLKNLDLDIPRHCLVVITGLSGSGKSSLAFDTLYAEGQRRYVESLSAYVRQFLEMMDKPDVDSIDGLSPAIAIDQKVTSRNPRSTVGTVTEIHDYLRLLYARAGHPHCPVCGRPVTPQTVSQMVDQIQAMPEGTRFMILAPTISGRKGEFRKELARIAREGFTRVRLDQEIYDLEEVPEVDKKRAHTLEIVIDRLTVRPDLGQRLADSLETGLREGQGRVVLFLPEGRRENGGGTPEEIILSEAEACTVCNISLPELAPKLFSFNSPYGACPECLGIGALMEVDPALLIPHADLSLSEGGIKLLESRNMGALRTRVLRFMEERGVSPVTPFARMEPKFFDELLHGTPPDGEPHNAARATKKTRFEGLVPLLGEIHKRGQMGAWARAELESVLSEKPCPSCHGARLKPESLAVTVGGLNIHQFSELSVRESLRTIDALRLTPKEEQIAKKVLREIRSRLNFLSEVGVDYLTLSRSAQTLSGGESQRIRLATQIGAGLTGVLYILDEPSIGLHPRDNRKLLETLFHLRDLGNSVIVVEHDEETISRADHVIDMGPGAGRYGGEILAQGTPREITENPASITGRYLSGEKSIVRRSAPRSAKGSLTVVGATEHNLKGVDVEIPLGLLTVVTGVSGSGKSTLVLDVLYNRLARLFYGSRERPGQCREIRGVDRIDKVVHIDQTPIGRTPRSNPATYTGLFTPVRELYSQVPESRARGYDPGRFSFNVKGGRCEACQGDGVLKIEMHFLPDVYVVCDICHGARYNRETLEIRYRGKNIAEVLEMSVDEARDFFAAIPSIAGKLDTLKEVGLGYIHLGQSATTLSGGEAQRVKLSRELSRRATGSTLYILDEPTTGLHFADIQKLLDTLDALVDAGNTVVVIEHNIDVIANADHLIDLGPEGGDRGGQVIVCGSPKEVMDHPTSYTGLALREHLAHRPVPNSPRRRKK</sequence>
<feature type="zinc finger region" description="C4-type" evidence="17">
    <location>
        <begin position="752"/>
        <end position="778"/>
    </location>
</feature>
<evidence type="ECO:0000256" key="12">
    <source>
        <dbReference type="ARBA" id="ARBA00023125"/>
    </source>
</evidence>
<evidence type="ECO:0000256" key="4">
    <source>
        <dbReference type="ARBA" id="ARBA00022737"/>
    </source>
</evidence>
<dbReference type="PROSITE" id="PS50893">
    <property type="entry name" value="ABC_TRANSPORTER_2"/>
    <property type="match status" value="2"/>
</dbReference>
<organism evidence="19 20">
    <name type="scientific">Leptospirillum ferrodiazotrophum</name>
    <dbReference type="NCBI Taxonomy" id="412449"/>
    <lineage>
        <taxon>Bacteria</taxon>
        <taxon>Pseudomonadati</taxon>
        <taxon>Nitrospirota</taxon>
        <taxon>Nitrospiria</taxon>
        <taxon>Nitrospirales</taxon>
        <taxon>Nitrospiraceae</taxon>
        <taxon>Leptospirillum</taxon>
    </lineage>
</organism>
<keyword evidence="6 17" id="KW-0227">DNA damage</keyword>
<dbReference type="InterPro" id="IPR041552">
    <property type="entry name" value="UvrA_DNA-bd"/>
</dbReference>
<evidence type="ECO:0000313" key="19">
    <source>
        <dbReference type="EMBL" id="EES53741.1"/>
    </source>
</evidence>
<dbReference type="NCBIfam" id="NF001503">
    <property type="entry name" value="PRK00349.1"/>
    <property type="match status" value="1"/>
</dbReference>
<evidence type="ECO:0000256" key="15">
    <source>
        <dbReference type="ARBA" id="ARBA00039316"/>
    </source>
</evidence>
<feature type="binding site" evidence="17">
    <location>
        <begin position="653"/>
        <end position="660"/>
    </location>
    <ligand>
        <name>ATP</name>
        <dbReference type="ChEBI" id="CHEBI:30616"/>
    </ligand>
</feature>
<dbReference type="InterPro" id="IPR041102">
    <property type="entry name" value="UvrA_inter"/>
</dbReference>
<dbReference type="CDD" id="cd03271">
    <property type="entry name" value="ABC_UvrA_II"/>
    <property type="match status" value="1"/>
</dbReference>
<evidence type="ECO:0000256" key="9">
    <source>
        <dbReference type="ARBA" id="ARBA00022833"/>
    </source>
</evidence>
<keyword evidence="7 17" id="KW-0228">DNA excision</keyword>
<evidence type="ECO:0000259" key="18">
    <source>
        <dbReference type="PROSITE" id="PS50893"/>
    </source>
</evidence>
<dbReference type="Pfam" id="PF17755">
    <property type="entry name" value="UvrA_DNA-bind"/>
    <property type="match status" value="1"/>
</dbReference>
<keyword evidence="8 17" id="KW-0863">Zinc-finger</keyword>
<dbReference type="PROSITE" id="PS00211">
    <property type="entry name" value="ABC_TRANSPORTER_1"/>
    <property type="match status" value="2"/>
</dbReference>
<evidence type="ECO:0000256" key="2">
    <source>
        <dbReference type="ARBA" id="ARBA00022490"/>
    </source>
</evidence>
<dbReference type="FunFam" id="1.20.1580.10:FF:000002">
    <property type="entry name" value="UvrABC system protein A"/>
    <property type="match status" value="1"/>
</dbReference>
<evidence type="ECO:0000256" key="6">
    <source>
        <dbReference type="ARBA" id="ARBA00022763"/>
    </source>
</evidence>
<feature type="zinc finger region" description="C4-type" evidence="17">
    <location>
        <begin position="271"/>
        <end position="298"/>
    </location>
</feature>
<dbReference type="AlphaFoldDB" id="C6HUK8"/>
<evidence type="ECO:0000256" key="11">
    <source>
        <dbReference type="ARBA" id="ARBA00022881"/>
    </source>
</evidence>
<evidence type="ECO:0000256" key="1">
    <source>
        <dbReference type="ARBA" id="ARBA00004496"/>
    </source>
</evidence>
<dbReference type="Gene3D" id="1.20.1580.10">
    <property type="entry name" value="ABC transporter ATPase like domain"/>
    <property type="match status" value="2"/>
</dbReference>
<evidence type="ECO:0000256" key="7">
    <source>
        <dbReference type="ARBA" id="ARBA00022769"/>
    </source>
</evidence>
<dbReference type="GO" id="GO:0005737">
    <property type="term" value="C:cytoplasm"/>
    <property type="evidence" value="ECO:0007669"/>
    <property type="project" value="UniProtKB-SubCell"/>
</dbReference>
<keyword evidence="12 17" id="KW-0238">DNA-binding</keyword>
<comment type="subcellular location">
    <subcellularLocation>
        <location evidence="1 17">Cytoplasm</location>
    </subcellularLocation>
</comment>
<evidence type="ECO:0000256" key="8">
    <source>
        <dbReference type="ARBA" id="ARBA00022771"/>
    </source>
</evidence>
<feature type="domain" description="ABC transporter" evidence="18">
    <location>
        <begin position="313"/>
        <end position="608"/>
    </location>
</feature>
<dbReference type="EMBL" id="GG693856">
    <property type="protein sequence ID" value="EES53741.1"/>
    <property type="molecule type" value="Genomic_DNA"/>
</dbReference>
<feature type="domain" description="ABC transporter" evidence="18">
    <location>
        <begin position="621"/>
        <end position="949"/>
    </location>
</feature>
<keyword evidence="20" id="KW-1185">Reference proteome</keyword>
<dbReference type="HAMAP" id="MF_00205">
    <property type="entry name" value="UvrA"/>
    <property type="match status" value="1"/>
</dbReference>
<keyword evidence="17" id="KW-0742">SOS response</keyword>
<dbReference type="PANTHER" id="PTHR43152">
    <property type="entry name" value="UVRABC SYSTEM PROTEIN A"/>
    <property type="match status" value="1"/>
</dbReference>
<dbReference type="InterPro" id="IPR004602">
    <property type="entry name" value="UvrA"/>
</dbReference>
<keyword evidence="4 17" id="KW-0677">Repeat</keyword>
<evidence type="ECO:0000256" key="13">
    <source>
        <dbReference type="ARBA" id="ARBA00023204"/>
    </source>
</evidence>
<dbReference type="NCBIfam" id="TIGR00630">
    <property type="entry name" value="uvra"/>
    <property type="match status" value="1"/>
</dbReference>
<dbReference type="InterPro" id="IPR027417">
    <property type="entry name" value="P-loop_NTPase"/>
</dbReference>
<evidence type="ECO:0000256" key="17">
    <source>
        <dbReference type="HAMAP-Rule" id="MF_00205"/>
    </source>
</evidence>
<feature type="binding site" evidence="17">
    <location>
        <begin position="43"/>
        <end position="50"/>
    </location>
    <ligand>
        <name>ATP</name>
        <dbReference type="ChEBI" id="CHEBI:30616"/>
    </ligand>
</feature>
<dbReference type="InterPro" id="IPR003439">
    <property type="entry name" value="ABC_transporter-like_ATP-bd"/>
</dbReference>
<keyword evidence="2 17" id="KW-0963">Cytoplasm</keyword>
<keyword evidence="13 17" id="KW-0234">DNA repair</keyword>
<reference evidence="19 20" key="1">
    <citation type="journal article" date="2009" name="Appl. Environ. Microbiol.">
        <title>Community genomic and proteomic analyses of chemoautotrophic iron-oxidizing "Leptospirillum rubarum" (Group II) and "Leptospirillum ferrodiazotrophum" (Group III) bacteria in acid mine drainage biofilms.</title>
        <authorList>
            <person name="Goltsman D.S."/>
            <person name="Denef V.J."/>
            <person name="Singer S.W."/>
            <person name="VerBerkmoes N.C."/>
            <person name="Lefsrud M."/>
            <person name="Mueller R.S."/>
            <person name="Dick G.J."/>
            <person name="Sun C.L."/>
            <person name="Wheeler K.E."/>
            <person name="Zemla A."/>
            <person name="Baker B.J."/>
            <person name="Hauser L."/>
            <person name="Land M."/>
            <person name="Shah M.B."/>
            <person name="Thelen M.P."/>
            <person name="Hettich R.L."/>
            <person name="Banfield J.F."/>
        </authorList>
    </citation>
    <scope>NUCLEOTIDE SEQUENCE [LARGE SCALE GENOMIC DNA]</scope>
</reference>
<dbReference type="PANTHER" id="PTHR43152:SF3">
    <property type="entry name" value="UVRABC SYSTEM PROTEIN A"/>
    <property type="match status" value="1"/>
</dbReference>
<evidence type="ECO:0000256" key="3">
    <source>
        <dbReference type="ARBA" id="ARBA00022723"/>
    </source>
</evidence>
<dbReference type="InterPro" id="IPR017871">
    <property type="entry name" value="ABC_transporter-like_CS"/>
</dbReference>
<dbReference type="GO" id="GO:0008270">
    <property type="term" value="F:zinc ion binding"/>
    <property type="evidence" value="ECO:0007669"/>
    <property type="project" value="UniProtKB-UniRule"/>
</dbReference>
<proteinExistence type="inferred from homology"/>
<dbReference type="GO" id="GO:0009381">
    <property type="term" value="F:excinuclease ABC activity"/>
    <property type="evidence" value="ECO:0007669"/>
    <property type="project" value="UniProtKB-UniRule"/>
</dbReference>
<evidence type="ECO:0000256" key="5">
    <source>
        <dbReference type="ARBA" id="ARBA00022741"/>
    </source>
</evidence>
<comment type="function">
    <text evidence="17">The UvrABC repair system catalyzes the recognition and processing of DNA lesions. UvrA is an ATPase and a DNA-binding protein. A damage recognition complex composed of 2 UvrA and 2 UvrB subunits scans DNA for abnormalities. When the presence of a lesion has been verified by UvrB, the UvrA molecules dissociate.</text>
</comment>
<comment type="subunit">
    <text evidence="17">Forms a heterotetramer with UvrB during the search for lesions.</text>
</comment>
<keyword evidence="3 17" id="KW-0479">Metal-binding</keyword>
<name>C6HUK8_9BACT</name>
<evidence type="ECO:0000313" key="20">
    <source>
        <dbReference type="Proteomes" id="UP000009374"/>
    </source>
</evidence>
<gene>
    <name evidence="17" type="primary">uvrA</name>
    <name evidence="19" type="ORF">UBAL3_60500037</name>
</gene>
<protein>
    <recommendedName>
        <fullName evidence="15 17">UvrABC system protein A</fullName>
        <shortName evidence="17">UvrA protein</shortName>
    </recommendedName>
    <alternativeName>
        <fullName evidence="16 17">Excinuclease ABC subunit A</fullName>
    </alternativeName>
</protein>
<dbReference type="GO" id="GO:0006289">
    <property type="term" value="P:nucleotide-excision repair"/>
    <property type="evidence" value="ECO:0007669"/>
    <property type="project" value="UniProtKB-UniRule"/>
</dbReference>
<dbReference type="Gene3D" id="1.10.8.280">
    <property type="entry name" value="ABC transporter ATPase domain-like"/>
    <property type="match status" value="1"/>
</dbReference>
<dbReference type="GO" id="GO:0003677">
    <property type="term" value="F:DNA binding"/>
    <property type="evidence" value="ECO:0007669"/>
    <property type="project" value="UniProtKB-UniRule"/>
</dbReference>
<evidence type="ECO:0000256" key="14">
    <source>
        <dbReference type="ARBA" id="ARBA00038000"/>
    </source>
</evidence>
<keyword evidence="9 17" id="KW-0862">Zinc</keyword>
<dbReference type="Gene3D" id="3.40.50.300">
    <property type="entry name" value="P-loop containing nucleotide triphosphate hydrolases"/>
    <property type="match status" value="2"/>
</dbReference>
<dbReference type="Gene3D" id="3.30.1490.20">
    <property type="entry name" value="ATP-grasp fold, A domain"/>
    <property type="match status" value="1"/>
</dbReference>
<dbReference type="GO" id="GO:0016887">
    <property type="term" value="F:ATP hydrolysis activity"/>
    <property type="evidence" value="ECO:0007669"/>
    <property type="project" value="InterPro"/>
</dbReference>
<dbReference type="Pfam" id="PF17760">
    <property type="entry name" value="UvrA_inter"/>
    <property type="match status" value="1"/>
</dbReference>
<accession>C6HUK8</accession>
<evidence type="ECO:0000256" key="16">
    <source>
        <dbReference type="ARBA" id="ARBA00042156"/>
    </source>
</evidence>
<dbReference type="GO" id="GO:0005524">
    <property type="term" value="F:ATP binding"/>
    <property type="evidence" value="ECO:0007669"/>
    <property type="project" value="UniProtKB-UniRule"/>
</dbReference>
<keyword evidence="5 17" id="KW-0547">Nucleotide-binding</keyword>
<comment type="similarity">
    <text evidence="14 17">Belongs to the ABC transporter superfamily. UvrA family.</text>
</comment>
<evidence type="ECO:0000256" key="10">
    <source>
        <dbReference type="ARBA" id="ARBA00022840"/>
    </source>
</evidence>